<dbReference type="EMBL" id="JBBNAE010000001">
    <property type="protein sequence ID" value="KAK9153378.1"/>
    <property type="molecule type" value="Genomic_DNA"/>
</dbReference>
<dbReference type="PROSITE" id="PS50879">
    <property type="entry name" value="RNASE_H_1"/>
    <property type="match status" value="1"/>
</dbReference>
<dbReference type="GO" id="GO:0004523">
    <property type="term" value="F:RNA-DNA hybrid ribonuclease activity"/>
    <property type="evidence" value="ECO:0007669"/>
    <property type="project" value="InterPro"/>
</dbReference>
<dbReference type="PANTHER" id="PTHR37984">
    <property type="entry name" value="PROTEIN CBG26694"/>
    <property type="match status" value="1"/>
</dbReference>
<name>A0AAP0KKG5_9MAGN</name>
<evidence type="ECO:0000259" key="2">
    <source>
        <dbReference type="PROSITE" id="PS50878"/>
    </source>
</evidence>
<feature type="domain" description="RNase H type-1" evidence="3">
    <location>
        <begin position="285"/>
        <end position="357"/>
    </location>
</feature>
<dbReference type="Pfam" id="PF17919">
    <property type="entry name" value="RT_RNaseH_2"/>
    <property type="match status" value="1"/>
</dbReference>
<accession>A0AAP0KKG5</accession>
<comment type="caution">
    <text evidence="4">The sequence shown here is derived from an EMBL/GenBank/DDBJ whole genome shotgun (WGS) entry which is preliminary data.</text>
</comment>
<keyword evidence="5" id="KW-1185">Reference proteome</keyword>
<dbReference type="AlphaFoldDB" id="A0AAP0KKG5"/>
<evidence type="ECO:0000313" key="4">
    <source>
        <dbReference type="EMBL" id="KAK9153378.1"/>
    </source>
</evidence>
<evidence type="ECO:0000313" key="5">
    <source>
        <dbReference type="Proteomes" id="UP001417504"/>
    </source>
</evidence>
<feature type="domain" description="Reverse transcriptase" evidence="2">
    <location>
        <begin position="17"/>
        <end position="196"/>
    </location>
</feature>
<dbReference type="InterPro" id="IPR050951">
    <property type="entry name" value="Retrovirus_Pol_polyprotein"/>
</dbReference>
<dbReference type="Gene3D" id="3.10.10.10">
    <property type="entry name" value="HIV Type 1 Reverse Transcriptase, subunit A, domain 1"/>
    <property type="match status" value="1"/>
</dbReference>
<protein>
    <recommendedName>
        <fullName evidence="6">Reverse transcriptase domain-containing protein</fullName>
    </recommendedName>
</protein>
<dbReference type="PROSITE" id="PS50878">
    <property type="entry name" value="RT_POL"/>
    <property type="match status" value="1"/>
</dbReference>
<dbReference type="Gene3D" id="3.30.70.270">
    <property type="match status" value="2"/>
</dbReference>
<dbReference type="InterPro" id="IPR043502">
    <property type="entry name" value="DNA/RNA_pol_sf"/>
</dbReference>
<evidence type="ECO:0000256" key="1">
    <source>
        <dbReference type="ARBA" id="ARBA00023268"/>
    </source>
</evidence>
<dbReference type="Proteomes" id="UP001417504">
    <property type="component" value="Unassembled WGS sequence"/>
</dbReference>
<dbReference type="PANTHER" id="PTHR37984:SF5">
    <property type="entry name" value="PROTEIN NYNRIN-LIKE"/>
    <property type="match status" value="1"/>
</dbReference>
<dbReference type="InterPro" id="IPR043128">
    <property type="entry name" value="Rev_trsase/Diguanyl_cyclase"/>
</dbReference>
<proteinExistence type="predicted"/>
<evidence type="ECO:0000259" key="3">
    <source>
        <dbReference type="PROSITE" id="PS50879"/>
    </source>
</evidence>
<evidence type="ECO:0008006" key="6">
    <source>
        <dbReference type="Google" id="ProtNLM"/>
    </source>
</evidence>
<dbReference type="FunFam" id="3.30.70.270:FF:000020">
    <property type="entry name" value="Transposon Tf2-6 polyprotein-like Protein"/>
    <property type="match status" value="1"/>
</dbReference>
<keyword evidence="1" id="KW-0511">Multifunctional enzyme</keyword>
<reference evidence="4 5" key="1">
    <citation type="submission" date="2024-01" db="EMBL/GenBank/DDBJ databases">
        <title>Genome assemblies of Stephania.</title>
        <authorList>
            <person name="Yang L."/>
        </authorList>
    </citation>
    <scope>NUCLEOTIDE SEQUENCE [LARGE SCALE GENOMIC DNA]</scope>
    <source>
        <strain evidence="4">QJT</strain>
        <tissue evidence="4">Leaf</tissue>
    </source>
</reference>
<sequence>MSASEQGELRSQLEELLQKGFIHPSMSPWGAPVLFVKKKDGSLRLCIDYRKLNQVTIRNRYPLPRIDDLFDQLAGAKFFSKIDLRSGYHQLRIRESDIEKTAFSTRYGLFEFTVMPFRVTNAPAIFVDLMHRVLRPFLDRYVIVFIDDILIYSKTREEHERHLRDVLMTLREHRLYAKFSKCAFWLREVKFLGHVIGSQGISVDGDKIRAIIDWRTPETVSDIRSFLGLAGYYRRFVQDFSLIAAPMTRLTKKDVKFEWSEDCEAAFLELKRKLTSAPVLALPETGKGFSVYTDASETGLGCVLMQEGHPVAYLSRRLRPHEENYSVHDLELAAVVFALKAWRHYLYGERFMLFTDH</sequence>
<dbReference type="SUPFAM" id="SSF56672">
    <property type="entry name" value="DNA/RNA polymerases"/>
    <property type="match status" value="1"/>
</dbReference>
<dbReference type="InterPro" id="IPR002156">
    <property type="entry name" value="RNaseH_domain"/>
</dbReference>
<organism evidence="4 5">
    <name type="scientific">Stephania japonica</name>
    <dbReference type="NCBI Taxonomy" id="461633"/>
    <lineage>
        <taxon>Eukaryota</taxon>
        <taxon>Viridiplantae</taxon>
        <taxon>Streptophyta</taxon>
        <taxon>Embryophyta</taxon>
        <taxon>Tracheophyta</taxon>
        <taxon>Spermatophyta</taxon>
        <taxon>Magnoliopsida</taxon>
        <taxon>Ranunculales</taxon>
        <taxon>Menispermaceae</taxon>
        <taxon>Menispermoideae</taxon>
        <taxon>Cissampelideae</taxon>
        <taxon>Stephania</taxon>
    </lineage>
</organism>
<dbReference type="InterPro" id="IPR000477">
    <property type="entry name" value="RT_dom"/>
</dbReference>
<gene>
    <name evidence="4" type="ORF">Sjap_000858</name>
</gene>
<dbReference type="CDD" id="cd09274">
    <property type="entry name" value="RNase_HI_RT_Ty3"/>
    <property type="match status" value="1"/>
</dbReference>
<dbReference type="InterPro" id="IPR041577">
    <property type="entry name" value="RT_RNaseH_2"/>
</dbReference>
<dbReference type="Pfam" id="PF00078">
    <property type="entry name" value="RVT_1"/>
    <property type="match status" value="1"/>
</dbReference>
<dbReference type="GO" id="GO:0003676">
    <property type="term" value="F:nucleic acid binding"/>
    <property type="evidence" value="ECO:0007669"/>
    <property type="project" value="InterPro"/>
</dbReference>
<dbReference type="CDD" id="cd01647">
    <property type="entry name" value="RT_LTR"/>
    <property type="match status" value="1"/>
</dbReference>